<dbReference type="AlphaFoldDB" id="A0A6J4IV71"/>
<feature type="non-terminal residue" evidence="2">
    <location>
        <position position="66"/>
    </location>
</feature>
<gene>
    <name evidence="2" type="ORF">AVDCRST_MAG27-2583</name>
</gene>
<organism evidence="2">
    <name type="scientific">uncultured Craurococcus sp</name>
    <dbReference type="NCBI Taxonomy" id="1135998"/>
    <lineage>
        <taxon>Bacteria</taxon>
        <taxon>Pseudomonadati</taxon>
        <taxon>Pseudomonadota</taxon>
        <taxon>Alphaproteobacteria</taxon>
        <taxon>Acetobacterales</taxon>
        <taxon>Acetobacteraceae</taxon>
        <taxon>Craurococcus</taxon>
        <taxon>environmental samples</taxon>
    </lineage>
</organism>
<feature type="non-terminal residue" evidence="2">
    <location>
        <position position="1"/>
    </location>
</feature>
<feature type="region of interest" description="Disordered" evidence="1">
    <location>
        <begin position="1"/>
        <end position="46"/>
    </location>
</feature>
<evidence type="ECO:0000313" key="2">
    <source>
        <dbReference type="EMBL" id="CAA9261099.1"/>
    </source>
</evidence>
<name>A0A6J4IV71_9PROT</name>
<proteinExistence type="predicted"/>
<feature type="compositionally biased region" description="Basic and acidic residues" evidence="1">
    <location>
        <begin position="1"/>
        <end position="13"/>
    </location>
</feature>
<evidence type="ECO:0000256" key="1">
    <source>
        <dbReference type="SAM" id="MobiDB-lite"/>
    </source>
</evidence>
<accession>A0A6J4IV71</accession>
<reference evidence="2" key="1">
    <citation type="submission" date="2020-02" db="EMBL/GenBank/DDBJ databases">
        <authorList>
            <person name="Meier V. D."/>
        </authorList>
    </citation>
    <scope>NUCLEOTIDE SEQUENCE</scope>
    <source>
        <strain evidence="2">AVDCRST_MAG27</strain>
    </source>
</reference>
<dbReference type="EMBL" id="CADCTD010000117">
    <property type="protein sequence ID" value="CAA9261099.1"/>
    <property type="molecule type" value="Genomic_DNA"/>
</dbReference>
<sequence>AAHRPPRDRERPEAGQAQVGHRAHPGLAGPLPPPHHPLRTQSGHPPRLHRARLLADLPQRSPGQVL</sequence>
<protein>
    <submittedName>
        <fullName evidence="2">Mobile element protein</fullName>
    </submittedName>
</protein>